<evidence type="ECO:0000256" key="7">
    <source>
        <dbReference type="ARBA" id="ARBA00023054"/>
    </source>
</evidence>
<feature type="compositionally biased region" description="Low complexity" evidence="16">
    <location>
        <begin position="907"/>
        <end position="917"/>
    </location>
</feature>
<dbReference type="GO" id="GO:0007018">
    <property type="term" value="P:microtubule-based movement"/>
    <property type="evidence" value="ECO:0007669"/>
    <property type="project" value="InterPro"/>
</dbReference>
<keyword evidence="5 13" id="KW-0547">Nucleotide-binding</keyword>
<dbReference type="GO" id="GO:0005929">
    <property type="term" value="C:cilium"/>
    <property type="evidence" value="ECO:0007669"/>
    <property type="project" value="UniProtKB-SubCell"/>
</dbReference>
<gene>
    <name evidence="18" type="ORF">AGOR_G00195850</name>
</gene>
<organism evidence="18 19">
    <name type="scientific">Albula goreensis</name>
    <dbReference type="NCBI Taxonomy" id="1534307"/>
    <lineage>
        <taxon>Eukaryota</taxon>
        <taxon>Metazoa</taxon>
        <taxon>Chordata</taxon>
        <taxon>Craniata</taxon>
        <taxon>Vertebrata</taxon>
        <taxon>Euteleostomi</taxon>
        <taxon>Actinopterygii</taxon>
        <taxon>Neopterygii</taxon>
        <taxon>Teleostei</taxon>
        <taxon>Albuliformes</taxon>
        <taxon>Albulidae</taxon>
        <taxon>Albula</taxon>
    </lineage>
</organism>
<keyword evidence="7 15" id="KW-0175">Coiled coil</keyword>
<keyword evidence="11" id="KW-0966">Cell projection</keyword>
<evidence type="ECO:0000256" key="13">
    <source>
        <dbReference type="PROSITE-ProRule" id="PRU00283"/>
    </source>
</evidence>
<sequence length="948" mass="107035">MVVLMDPGEDPDDILRANRSREKTYMFDVAFDCSASQEEVYRSTTKGLIEGLISGYNATVFAYGPTGCGKTYTMLGTDTEPGIYVRTLNDLFHAIEETSDDMQYSVSMSYLEIYNEMIRDLLNPASGFLDLREDSKGEIQVAGITEVSTINAREIMDLLMKGNKQRTQEPTAANQTSSRSHAVLQVAVRQQSRCRDILQEVRFARLFMIDLAGSERASQTQNRGQRLKEGAHINRSLLALGNCINALSEKNGNKYINYRDSKLTRLLKDSLGGNSRTVMIAHISPASSAFEESRNTLTYADRAKSIRTRVKRNLLNVSYHIAQYTSIISDLRSEIQRLKNKISEQASHTHGERADIRQVQAEVQAHSSLQSRAEMDQLREQLIRAFRQQMDIRRSLMELENRHMDIQIDTSKHLLTITDWEQERSRRVRKWHAERRKESVSKEDSEKECDSPESPPDMSETQEVTMARENLVALMAEQKKIRKKKVVLERRLRELRGEARRVEELLPRRVSSEDQREVLGLLCKVHELEIENTEMQSHALLKDSVIRHKDFVVQRFEQHSRLCHEIIQQQRQFINDHRLLVPQQLQQLYEVYSRERDDRSLDRAVALDKVTIRTLREGSLAKMATPLQDVESDQESVHTLRGRTTTRRHTLPPILPEPGGDSNRVFKNSPHPRQIKHSLVMTPPPIHINGPASQEDSTLSHSVSSHLDTSPESSENGVDAPLSGQERQQILRGVKSISVKAACRRSRVLEADALLLAPPPSPPLSPLPPRGPAHRPAPSPQLRHASSDDNLSSSTGDGPALQGTWTRPRLRPPAPRDMPREPDSQARRRKRRSRSFEVTGQALSQSKVTVAPRFRPLDSTSDTHLHISGQPPAPLPRPLPRAAPPLTRARPPHSTHPTGSPAVASDSSSPGLSLGHLGLHKRRAHLRPPQPLLYVSTAHTGGPRTRKH</sequence>
<evidence type="ECO:0000256" key="3">
    <source>
        <dbReference type="ARBA" id="ARBA00022490"/>
    </source>
</evidence>
<feature type="compositionally biased region" description="Basic and acidic residues" evidence="16">
    <location>
        <begin position="435"/>
        <end position="450"/>
    </location>
</feature>
<dbReference type="PROSITE" id="PS00411">
    <property type="entry name" value="KINESIN_MOTOR_1"/>
    <property type="match status" value="1"/>
</dbReference>
<feature type="coiled-coil region" evidence="15">
    <location>
        <begin position="321"/>
        <end position="348"/>
    </location>
</feature>
<keyword evidence="6 13" id="KW-0067">ATP-binding</keyword>
<name>A0A8T3CRV0_9TELE</name>
<proteinExistence type="inferred from homology"/>
<feature type="domain" description="Kinesin motor" evidence="17">
    <location>
        <begin position="1"/>
        <end position="306"/>
    </location>
</feature>
<evidence type="ECO:0000256" key="5">
    <source>
        <dbReference type="ARBA" id="ARBA00022741"/>
    </source>
</evidence>
<evidence type="ECO:0000256" key="9">
    <source>
        <dbReference type="ARBA" id="ARBA00023175"/>
    </source>
</evidence>
<evidence type="ECO:0000256" key="10">
    <source>
        <dbReference type="ARBA" id="ARBA00023212"/>
    </source>
</evidence>
<comment type="similarity">
    <text evidence="13 14">Belongs to the TRAFAC class myosin-kinesin ATPase superfamily. Kinesin family.</text>
</comment>
<comment type="subcellular location">
    <subcellularLocation>
        <location evidence="1">Cell projection</location>
        <location evidence="1">Cilium</location>
    </subcellularLocation>
    <subcellularLocation>
        <location evidence="2">Cytoplasm</location>
        <location evidence="2">Cytoskeleton</location>
    </subcellularLocation>
</comment>
<dbReference type="GO" id="GO:0005524">
    <property type="term" value="F:ATP binding"/>
    <property type="evidence" value="ECO:0007669"/>
    <property type="project" value="UniProtKB-UniRule"/>
</dbReference>
<dbReference type="AlphaFoldDB" id="A0A8T3CRV0"/>
<feature type="binding site" evidence="13">
    <location>
        <begin position="64"/>
        <end position="71"/>
    </location>
    <ligand>
        <name>ATP</name>
        <dbReference type="ChEBI" id="CHEBI:30616"/>
    </ligand>
</feature>
<dbReference type="PANTHER" id="PTHR47968">
    <property type="entry name" value="CENTROMERE PROTEIN E"/>
    <property type="match status" value="1"/>
</dbReference>
<dbReference type="InterPro" id="IPR027640">
    <property type="entry name" value="Kinesin-like_fam"/>
</dbReference>
<dbReference type="InterPro" id="IPR019821">
    <property type="entry name" value="Kinesin_motor_CS"/>
</dbReference>
<dbReference type="OrthoDB" id="3176171at2759"/>
<evidence type="ECO:0000256" key="14">
    <source>
        <dbReference type="RuleBase" id="RU000394"/>
    </source>
</evidence>
<keyword evidence="9 13" id="KW-0505">Motor protein</keyword>
<evidence type="ECO:0000256" key="11">
    <source>
        <dbReference type="ARBA" id="ARBA00023273"/>
    </source>
</evidence>
<dbReference type="PROSITE" id="PS50067">
    <property type="entry name" value="KINESIN_MOTOR_2"/>
    <property type="match status" value="1"/>
</dbReference>
<evidence type="ECO:0000256" key="6">
    <source>
        <dbReference type="ARBA" id="ARBA00022840"/>
    </source>
</evidence>
<dbReference type="Proteomes" id="UP000829720">
    <property type="component" value="Unassembled WGS sequence"/>
</dbReference>
<protein>
    <recommendedName>
        <fullName evidence="14">Kinesin-like protein</fullName>
    </recommendedName>
</protein>
<evidence type="ECO:0000256" key="12">
    <source>
        <dbReference type="ARBA" id="ARBA00055376"/>
    </source>
</evidence>
<evidence type="ECO:0000256" key="1">
    <source>
        <dbReference type="ARBA" id="ARBA00004138"/>
    </source>
</evidence>
<feature type="compositionally biased region" description="Polar residues" evidence="16">
    <location>
        <begin position="691"/>
        <end position="716"/>
    </location>
</feature>
<feature type="compositionally biased region" description="Basic and acidic residues" evidence="16">
    <location>
        <begin position="817"/>
        <end position="826"/>
    </location>
</feature>
<dbReference type="Gene3D" id="3.40.850.10">
    <property type="entry name" value="Kinesin motor domain"/>
    <property type="match status" value="1"/>
</dbReference>
<feature type="region of interest" description="Disordered" evidence="16">
    <location>
        <begin position="431"/>
        <end position="463"/>
    </location>
</feature>
<feature type="compositionally biased region" description="Pro residues" evidence="16">
    <location>
        <begin position="871"/>
        <end position="883"/>
    </location>
</feature>
<dbReference type="PRINTS" id="PR00380">
    <property type="entry name" value="KINESINHEAVY"/>
</dbReference>
<evidence type="ECO:0000256" key="2">
    <source>
        <dbReference type="ARBA" id="ARBA00004245"/>
    </source>
</evidence>
<dbReference type="InterPro" id="IPR001752">
    <property type="entry name" value="Kinesin_motor_dom"/>
</dbReference>
<keyword evidence="8" id="KW-0969">Cilium</keyword>
<evidence type="ECO:0000313" key="18">
    <source>
        <dbReference type="EMBL" id="KAI1886447.1"/>
    </source>
</evidence>
<comment type="function">
    <text evidence="12">Plus end-directed microtubule-dependent motor protein that regulates the length of motile cilia by mediating depolymerization of microtubules at ciliary tips.</text>
</comment>
<dbReference type="GO" id="GO:0008017">
    <property type="term" value="F:microtubule binding"/>
    <property type="evidence" value="ECO:0007669"/>
    <property type="project" value="InterPro"/>
</dbReference>
<dbReference type="FunFam" id="3.40.850.10:FF:000037">
    <property type="entry name" value="kinesin-like protein KIF19"/>
    <property type="match status" value="1"/>
</dbReference>
<keyword evidence="3" id="KW-0963">Cytoplasm</keyword>
<evidence type="ECO:0000256" key="4">
    <source>
        <dbReference type="ARBA" id="ARBA00022701"/>
    </source>
</evidence>
<feature type="compositionally biased region" description="Polar residues" evidence="16">
    <location>
        <begin position="836"/>
        <end position="848"/>
    </location>
</feature>
<comment type="caution">
    <text evidence="18">The sequence shown here is derived from an EMBL/GenBank/DDBJ whole genome shotgun (WGS) entry which is preliminary data.</text>
</comment>
<dbReference type="InterPro" id="IPR036961">
    <property type="entry name" value="Kinesin_motor_dom_sf"/>
</dbReference>
<reference evidence="18" key="1">
    <citation type="submission" date="2021-01" db="EMBL/GenBank/DDBJ databases">
        <authorList>
            <person name="Zahm M."/>
            <person name="Roques C."/>
            <person name="Cabau C."/>
            <person name="Klopp C."/>
            <person name="Donnadieu C."/>
            <person name="Jouanno E."/>
            <person name="Lampietro C."/>
            <person name="Louis A."/>
            <person name="Herpin A."/>
            <person name="Echchiki A."/>
            <person name="Berthelot C."/>
            <person name="Parey E."/>
            <person name="Roest-Crollius H."/>
            <person name="Braasch I."/>
            <person name="Postlethwait J."/>
            <person name="Bobe J."/>
            <person name="Montfort J."/>
            <person name="Bouchez O."/>
            <person name="Begum T."/>
            <person name="Mejri S."/>
            <person name="Adams A."/>
            <person name="Chen W.-J."/>
            <person name="Guiguen Y."/>
        </authorList>
    </citation>
    <scope>NUCLEOTIDE SEQUENCE</scope>
    <source>
        <tissue evidence="18">Blood</tissue>
    </source>
</reference>
<evidence type="ECO:0000313" key="19">
    <source>
        <dbReference type="Proteomes" id="UP000829720"/>
    </source>
</evidence>
<evidence type="ECO:0000256" key="15">
    <source>
        <dbReference type="SAM" id="Coils"/>
    </source>
</evidence>
<dbReference type="SMART" id="SM00129">
    <property type="entry name" value="KISc"/>
    <property type="match status" value="1"/>
</dbReference>
<dbReference type="CDD" id="cd01370">
    <property type="entry name" value="KISc_KIP3_like"/>
    <property type="match status" value="1"/>
</dbReference>
<feature type="region of interest" description="Disordered" evidence="16">
    <location>
        <begin position="756"/>
        <end position="948"/>
    </location>
</feature>
<dbReference type="GO" id="GO:0003777">
    <property type="term" value="F:microtubule motor activity"/>
    <property type="evidence" value="ECO:0007669"/>
    <property type="project" value="InterPro"/>
</dbReference>
<feature type="compositionally biased region" description="Pro residues" evidence="16">
    <location>
        <begin position="757"/>
        <end position="779"/>
    </location>
</feature>
<feature type="region of interest" description="Disordered" evidence="16">
    <location>
        <begin position="626"/>
        <end position="724"/>
    </location>
</feature>
<dbReference type="GO" id="GO:0005874">
    <property type="term" value="C:microtubule"/>
    <property type="evidence" value="ECO:0007669"/>
    <property type="project" value="UniProtKB-KW"/>
</dbReference>
<dbReference type="PANTHER" id="PTHR47968:SF13">
    <property type="entry name" value="KINESIN-LIKE PROTEIN KIF19 ISOFORM X1"/>
    <property type="match status" value="1"/>
</dbReference>
<dbReference type="Pfam" id="PF00225">
    <property type="entry name" value="Kinesin"/>
    <property type="match status" value="1"/>
</dbReference>
<dbReference type="EMBL" id="JAERUA010000019">
    <property type="protein sequence ID" value="KAI1886447.1"/>
    <property type="molecule type" value="Genomic_DNA"/>
</dbReference>
<evidence type="ECO:0000256" key="16">
    <source>
        <dbReference type="SAM" id="MobiDB-lite"/>
    </source>
</evidence>
<dbReference type="InterPro" id="IPR027417">
    <property type="entry name" value="P-loop_NTPase"/>
</dbReference>
<accession>A0A8T3CRV0</accession>
<evidence type="ECO:0000256" key="8">
    <source>
        <dbReference type="ARBA" id="ARBA00023069"/>
    </source>
</evidence>
<keyword evidence="19" id="KW-1185">Reference proteome</keyword>
<feature type="compositionally biased region" description="Basic residues" evidence="16">
    <location>
        <begin position="640"/>
        <end position="650"/>
    </location>
</feature>
<evidence type="ECO:0000259" key="17">
    <source>
        <dbReference type="PROSITE" id="PS50067"/>
    </source>
</evidence>
<keyword evidence="4 14" id="KW-0493">Microtubule</keyword>
<keyword evidence="10" id="KW-0206">Cytoskeleton</keyword>
<dbReference type="SUPFAM" id="SSF52540">
    <property type="entry name" value="P-loop containing nucleoside triphosphate hydrolases"/>
    <property type="match status" value="1"/>
</dbReference>
<feature type="coiled-coil region" evidence="15">
    <location>
        <begin position="478"/>
        <end position="505"/>
    </location>
</feature>